<feature type="compositionally biased region" description="Polar residues" evidence="2">
    <location>
        <begin position="1066"/>
        <end position="1076"/>
    </location>
</feature>
<keyword evidence="1" id="KW-0696">RNA-directed RNA polymerase</keyword>
<feature type="compositionally biased region" description="Polar residues" evidence="2">
    <location>
        <begin position="1002"/>
        <end position="1013"/>
    </location>
</feature>
<dbReference type="EC" id="2.7.7.48" evidence="1"/>
<keyword evidence="1" id="KW-0808">Transferase</keyword>
<keyword evidence="1" id="KW-0694">RNA-binding</keyword>
<comment type="caution">
    <text evidence="5">The sequence shown here is derived from an EMBL/GenBank/DDBJ whole genome shotgun (WGS) entry which is preliminary data.</text>
</comment>
<keyword evidence="6" id="KW-1185">Reference proteome</keyword>
<evidence type="ECO:0000313" key="4">
    <source>
        <dbReference type="EMBL" id="CAF1232112.1"/>
    </source>
</evidence>
<dbReference type="Proteomes" id="UP000663854">
    <property type="component" value="Unassembled WGS sequence"/>
</dbReference>
<name>A0A815U8Y0_9BILA</name>
<evidence type="ECO:0000313" key="5">
    <source>
        <dbReference type="EMBL" id="CAF1513571.1"/>
    </source>
</evidence>
<dbReference type="GO" id="GO:0031380">
    <property type="term" value="C:nuclear RNA-directed RNA polymerase complex"/>
    <property type="evidence" value="ECO:0007669"/>
    <property type="project" value="TreeGrafter"/>
</dbReference>
<keyword evidence="1" id="KW-0548">Nucleotidyltransferase</keyword>
<sequence>MTHEHCAQFYSDWQTTVHCSFENVFTPTIAHIVGANLQNILGIKHFRPDAMARDASSPCIFTCQRREANDIRDKLIQVTTESYSHIWFSMQTEPFHFIYNRRSMVDDDSMKVKQYPVFFYFGSMYTYSTFHIHSKPHPVIYDIDITKWNQAPETIRIMSKDKTRQIFIPVKWIQKKVLVNTNGRPCVVLMLKYSVKMKRKATINGKSKVCRIDEEGLETIVSRSSDLLLSFNEIDHTYAFLSELTKETDNYRNKFKIYFVSLKQVQCDNNNNKQPFNLPRSASHKQHYALKMLYSMGYVFQDKYSKQMHDQFVAFDKELFNNMCYYLKEKLEENHCYMLNRIFDEYNTYLKEKRKNEQEYSVQKLPYCIGCISLTPLRIIYHRMESSIENRALRMRQFGGEDMFLLVHIREEDNQALKDFDSSIKCRLKSKMMQGIKAMDRIYRLFGTSTSQLKEMSFWFAAIEDKPIEKAWEELGNFSSIKNVANYVARIGLYFSTSHATGISFKYEKNFSPNMQYVATTIDDIETNDKKYCFTDGIGKMSWGIAGLVAPKLNIKLESRDDIPSAYQVRIAGCKGMLVIDPKSKMNDYYIKVRPSMEKFQSDNWELEVCKYSGPFELRFNNQVIMLLSDLRNPDAVFESYQNASLTNCFAQNEKEQQRKLKFASAKEDLLKNRIPLPLNEARNMFGVADETGTLEYSQVFIQYKNLDPNIDKTYIVVTGDVLVAKMPCLHPGDFRRLTAIDVPQLRKCIRDCIVFPTKGKRPHPNEMSGSDLDGDQYWVYWGKQLEIREMDEPLSYESLPKKVVPKITYEDIIDHIVESFGAGSQGIICDVHLAIADSRPKRTRSDECRYLAELFARAVDAPKTGEIIELDKVYKLRAEFCRGYPEFMKKYDQPIRQSQSILNKLFLNARRYFFTHHETDLQIASSKPILRSDSSTPKVCAQRKTGASVQDEEFQEWLISLNIDTSDNTISEAKSILANTKGRKSSIKSLDTASSIVEVDSSTPSLESSITGNKKKRNIQLKKEEAEDNQTLSTKEEKLPVEPKPSGSASTKDKTPKQTKAKAESINTSDEPFKLTNSATPSVSLQLSASASSISQNTLNRNIVFNGMTAVTNRLKWVQIGSDVFTVDLDSKGNSESNAIDKIVNLMLDLRKTASFSTDTKLTLTILWGELNIRTTQTMNDTKPKNIKELVQVIKDNNDIEILFRESDIKSIVKEHEPSGKSAAVYVLICRCLVITPNDIALIFDDKKKLKKISFASREWICAVRGGEAITDSYYEIRCTTKEIDSEHESFSNYLKMLFKDLNSLDILTGKSPQISIASEQFIPGVQIISLQRLVRCDYVLLSQRKLYQGQFSTLTNLEWAFYHVTRISTEKINGKISTRDVIEFQATPIQLAKKCEQDLKNLCDLAKRFFD</sequence>
<dbReference type="GO" id="GO:0003968">
    <property type="term" value="F:RNA-directed RNA polymerase activity"/>
    <property type="evidence" value="ECO:0007669"/>
    <property type="project" value="UniProtKB-KW"/>
</dbReference>
<dbReference type="InterPro" id="IPR057596">
    <property type="entry name" value="RDRP_core"/>
</dbReference>
<comment type="catalytic activity">
    <reaction evidence="1">
        <text>RNA(n) + a ribonucleoside 5'-triphosphate = RNA(n+1) + diphosphate</text>
        <dbReference type="Rhea" id="RHEA:21248"/>
        <dbReference type="Rhea" id="RHEA-COMP:14527"/>
        <dbReference type="Rhea" id="RHEA-COMP:17342"/>
        <dbReference type="ChEBI" id="CHEBI:33019"/>
        <dbReference type="ChEBI" id="CHEBI:61557"/>
        <dbReference type="ChEBI" id="CHEBI:140395"/>
        <dbReference type="EC" id="2.7.7.48"/>
    </reaction>
</comment>
<comment type="similarity">
    <text evidence="1">Belongs to the RdRP family.</text>
</comment>
<protein>
    <recommendedName>
        <fullName evidence="1">RNA-dependent RNA polymerase</fullName>
        <ecNumber evidence="1">2.7.7.48</ecNumber>
    </recommendedName>
</protein>
<dbReference type="EMBL" id="CAJNOH010001581">
    <property type="protein sequence ID" value="CAF1232112.1"/>
    <property type="molecule type" value="Genomic_DNA"/>
</dbReference>
<reference evidence="5" key="1">
    <citation type="submission" date="2021-02" db="EMBL/GenBank/DDBJ databases">
        <authorList>
            <person name="Nowell W R."/>
        </authorList>
    </citation>
    <scope>NUCLEOTIDE SEQUENCE</scope>
</reference>
<gene>
    <name evidence="5" type="ORF">JXQ802_LOCUS41136</name>
    <name evidence="4" type="ORF">PYM288_LOCUS26436</name>
</gene>
<feature type="domain" description="RDRP core" evidence="3">
    <location>
        <begin position="374"/>
        <end position="658"/>
    </location>
</feature>
<dbReference type="PANTHER" id="PTHR23079:SF55">
    <property type="entry name" value="RNA-DIRECTED RNA POLYMERASE"/>
    <property type="match status" value="1"/>
</dbReference>
<dbReference type="GO" id="GO:0030422">
    <property type="term" value="P:siRNA processing"/>
    <property type="evidence" value="ECO:0007669"/>
    <property type="project" value="TreeGrafter"/>
</dbReference>
<feature type="domain" description="RDRP core" evidence="3">
    <location>
        <begin position="661"/>
        <end position="908"/>
    </location>
</feature>
<dbReference type="Proteomes" id="UP000663870">
    <property type="component" value="Unassembled WGS sequence"/>
</dbReference>
<proteinExistence type="inferred from homology"/>
<evidence type="ECO:0000313" key="6">
    <source>
        <dbReference type="Proteomes" id="UP000663870"/>
    </source>
</evidence>
<dbReference type="Pfam" id="PF05183">
    <property type="entry name" value="RdRP"/>
    <property type="match status" value="2"/>
</dbReference>
<evidence type="ECO:0000256" key="1">
    <source>
        <dbReference type="RuleBase" id="RU363098"/>
    </source>
</evidence>
<dbReference type="PANTHER" id="PTHR23079">
    <property type="entry name" value="RNA-DEPENDENT RNA POLYMERASE"/>
    <property type="match status" value="1"/>
</dbReference>
<feature type="region of interest" description="Disordered" evidence="2">
    <location>
        <begin position="1002"/>
        <end position="1076"/>
    </location>
</feature>
<organism evidence="5 6">
    <name type="scientific">Rotaria sordida</name>
    <dbReference type="NCBI Taxonomy" id="392033"/>
    <lineage>
        <taxon>Eukaryota</taxon>
        <taxon>Metazoa</taxon>
        <taxon>Spiralia</taxon>
        <taxon>Gnathifera</taxon>
        <taxon>Rotifera</taxon>
        <taxon>Eurotatoria</taxon>
        <taxon>Bdelloidea</taxon>
        <taxon>Philodinida</taxon>
        <taxon>Philodinidae</taxon>
        <taxon>Rotaria</taxon>
    </lineage>
</organism>
<evidence type="ECO:0000259" key="3">
    <source>
        <dbReference type="Pfam" id="PF05183"/>
    </source>
</evidence>
<accession>A0A815U8Y0</accession>
<dbReference type="EMBL" id="CAJNOL010002582">
    <property type="protein sequence ID" value="CAF1513571.1"/>
    <property type="molecule type" value="Genomic_DNA"/>
</dbReference>
<dbReference type="GO" id="GO:0003723">
    <property type="term" value="F:RNA binding"/>
    <property type="evidence" value="ECO:0007669"/>
    <property type="project" value="UniProtKB-KW"/>
</dbReference>
<evidence type="ECO:0000256" key="2">
    <source>
        <dbReference type="SAM" id="MobiDB-lite"/>
    </source>
</evidence>
<dbReference type="InterPro" id="IPR007855">
    <property type="entry name" value="RDRP"/>
</dbReference>